<name>A0AAU8B8K5_9CAUD</name>
<organism evidence="1">
    <name type="scientific">Dulem virus 42</name>
    <dbReference type="NCBI Taxonomy" id="3145760"/>
    <lineage>
        <taxon>Viruses</taxon>
        <taxon>Duplodnaviria</taxon>
        <taxon>Heunggongvirae</taxon>
        <taxon>Uroviricota</taxon>
        <taxon>Caudoviricetes</taxon>
    </lineage>
</organism>
<dbReference type="EMBL" id="PP511876">
    <property type="protein sequence ID" value="XCD08293.1"/>
    <property type="molecule type" value="Genomic_DNA"/>
</dbReference>
<sequence length="43" mass="5194">MSMINTKMHIKLLNILLKVELKRLLKTQTVWLLNCKRTWQVLT</sequence>
<reference evidence="1" key="1">
    <citation type="submission" date="2024-03" db="EMBL/GenBank/DDBJ databases">
        <title>Diverse circular DNA viruses in blood, oral, and fecal samples of captive lemurs.</title>
        <authorList>
            <person name="Paietta E.N."/>
            <person name="Kraberger S."/>
            <person name="Lund M.C."/>
            <person name="Custer J.M."/>
            <person name="Vargas K.M."/>
            <person name="Ehmke E.E."/>
            <person name="Yoder A.D."/>
            <person name="Varsani A."/>
        </authorList>
    </citation>
    <scope>NUCLEOTIDE SEQUENCE</scope>
    <source>
        <strain evidence="1">Duke_30FF_63</strain>
    </source>
</reference>
<evidence type="ECO:0000313" key="1">
    <source>
        <dbReference type="EMBL" id="XCD08293.1"/>
    </source>
</evidence>
<accession>A0AAU8B8K5</accession>
<proteinExistence type="predicted"/>
<protein>
    <submittedName>
        <fullName evidence="1">Uncharacterized protein</fullName>
    </submittedName>
</protein>